<name>A0AAW6XTI6_STRAG</name>
<comment type="caution">
    <text evidence="1">The sequence shown here is derived from an EMBL/GenBank/DDBJ whole genome shotgun (WGS) entry which is preliminary data.</text>
</comment>
<dbReference type="RefSeq" id="WP_001867241.1">
    <property type="nucleotide sequence ID" value="NZ_AP020310.1"/>
</dbReference>
<protein>
    <submittedName>
        <fullName evidence="1">Uncharacterized protein</fullName>
    </submittedName>
</protein>
<dbReference type="AlphaFoldDB" id="A0AAW6XTI6"/>
<accession>A0AAW6XTI6</accession>
<dbReference type="Proteomes" id="UP001230629">
    <property type="component" value="Unassembled WGS sequence"/>
</dbReference>
<sequence length="48" mass="5454">MITILKEINQTLKEILAELKEPTVVTVDSEKLSNTLTTEQKIRRLSGQ</sequence>
<proteinExistence type="predicted"/>
<evidence type="ECO:0000313" key="2">
    <source>
        <dbReference type="Proteomes" id="UP001230629"/>
    </source>
</evidence>
<reference evidence="1" key="1">
    <citation type="submission" date="2023-05" db="EMBL/GenBank/DDBJ databases">
        <title>Cataloging the Phylogenetic Diversity of Human Bladder Bacteria.</title>
        <authorList>
            <person name="Du J."/>
        </authorList>
    </citation>
    <scope>NUCLEOTIDE SEQUENCE</scope>
    <source>
        <strain evidence="1">UMB8703</strain>
    </source>
</reference>
<dbReference type="EMBL" id="JASOIH010000001">
    <property type="protein sequence ID" value="MDK6898496.1"/>
    <property type="molecule type" value="Genomic_DNA"/>
</dbReference>
<organism evidence="1 2">
    <name type="scientific">Streptococcus agalactiae</name>
    <dbReference type="NCBI Taxonomy" id="1311"/>
    <lineage>
        <taxon>Bacteria</taxon>
        <taxon>Bacillati</taxon>
        <taxon>Bacillota</taxon>
        <taxon>Bacilli</taxon>
        <taxon>Lactobacillales</taxon>
        <taxon>Streptococcaceae</taxon>
        <taxon>Streptococcus</taxon>
    </lineage>
</organism>
<evidence type="ECO:0000313" key="1">
    <source>
        <dbReference type="EMBL" id="MDK6898496.1"/>
    </source>
</evidence>
<gene>
    <name evidence="1" type="ORF">QP229_00570</name>
</gene>